<dbReference type="OrthoDB" id="6514500at2759"/>
<sequence length="226" mass="24211">MLLPRWKQAEETHAAFRMSCLKSLGVVLALQVAAAWATSVTPAPGAAAAAPAVGTAAVNGTPHHAAAESATASAAAAAGHGHFDTTQKTHKCTNVKLFSECRVHCEYVIDGKGAYFIFTDGEDGVPCKTRTLDGQVLNGACQQGRVHGQGSGWRSRPQCCRCGGGWRGYACLRCRGLRCRGRRSIWSSHTRRGSSPGRRCYPCARRGTCPSSCRRHREAQESLKEL</sequence>
<keyword evidence="1" id="KW-0732">Signal</keyword>
<organism evidence="2">
    <name type="scientific">Rhipicephalus microplus</name>
    <name type="common">Cattle tick</name>
    <name type="synonym">Boophilus microplus</name>
    <dbReference type="NCBI Taxonomy" id="6941"/>
    <lineage>
        <taxon>Eukaryota</taxon>
        <taxon>Metazoa</taxon>
        <taxon>Ecdysozoa</taxon>
        <taxon>Arthropoda</taxon>
        <taxon>Chelicerata</taxon>
        <taxon>Arachnida</taxon>
        <taxon>Acari</taxon>
        <taxon>Parasitiformes</taxon>
        <taxon>Ixodida</taxon>
        <taxon>Ixodoidea</taxon>
        <taxon>Ixodidae</taxon>
        <taxon>Rhipicephalinae</taxon>
        <taxon>Rhipicephalus</taxon>
        <taxon>Boophilus</taxon>
    </lineage>
</organism>
<evidence type="ECO:0000256" key="1">
    <source>
        <dbReference type="SAM" id="SignalP"/>
    </source>
</evidence>
<protein>
    <submittedName>
        <fullName evidence="2">Putative secreted protein</fullName>
    </submittedName>
</protein>
<dbReference type="EMBL" id="GIKN01003041">
    <property type="protein sequence ID" value="NIE45314.1"/>
    <property type="molecule type" value="Transcribed_RNA"/>
</dbReference>
<evidence type="ECO:0000313" key="2">
    <source>
        <dbReference type="EMBL" id="NIE45314.1"/>
    </source>
</evidence>
<name>A0A6G5A2W7_RHIMP</name>
<dbReference type="AlphaFoldDB" id="A0A6G5A2W7"/>
<feature type="chain" id="PRO_5026057644" evidence="1">
    <location>
        <begin position="38"/>
        <end position="226"/>
    </location>
</feature>
<dbReference type="VEuPathDB" id="VectorBase:LOC119174468"/>
<accession>A0A6G5A2W7</accession>
<reference evidence="2" key="1">
    <citation type="submission" date="2020-03" db="EMBL/GenBank/DDBJ databases">
        <title>A transcriptome and proteome of the tick Rhipicephalus microplus shaped by the genetic composition of its hosts and developmental stage.</title>
        <authorList>
            <person name="Garcia G.R."/>
            <person name="Ribeiro J.M.C."/>
            <person name="Maruyama S.R."/>
            <person name="Gardinasse L.G."/>
            <person name="Nelson K."/>
            <person name="Ferreira B.R."/>
            <person name="Andrade T.G."/>
            <person name="Santos I.K.F.M."/>
        </authorList>
    </citation>
    <scope>NUCLEOTIDE SEQUENCE</scope>
    <source>
        <strain evidence="2">NSGR</strain>
        <tissue evidence="2">Salivary glands</tissue>
    </source>
</reference>
<feature type="signal peptide" evidence="1">
    <location>
        <begin position="1"/>
        <end position="37"/>
    </location>
</feature>
<proteinExistence type="predicted"/>